<organism evidence="10 11">
    <name type="scientific">Microbulbifer bruguierae</name>
    <dbReference type="NCBI Taxonomy" id="3029061"/>
    <lineage>
        <taxon>Bacteria</taxon>
        <taxon>Pseudomonadati</taxon>
        <taxon>Pseudomonadota</taxon>
        <taxon>Gammaproteobacteria</taxon>
        <taxon>Cellvibrionales</taxon>
        <taxon>Microbulbiferaceae</taxon>
        <taxon>Microbulbifer</taxon>
    </lineage>
</organism>
<evidence type="ECO:0000256" key="4">
    <source>
        <dbReference type="ARBA" id="ARBA00022729"/>
    </source>
</evidence>
<dbReference type="SUPFAM" id="SSF46626">
    <property type="entry name" value="Cytochrome c"/>
    <property type="match status" value="2"/>
</dbReference>
<evidence type="ECO:0000256" key="7">
    <source>
        <dbReference type="PROSITE-ProRule" id="PRU00433"/>
    </source>
</evidence>
<keyword evidence="10" id="KW-0575">Peroxidase</keyword>
<dbReference type="PANTHER" id="PTHR30600">
    <property type="entry name" value="CYTOCHROME C PEROXIDASE-RELATED"/>
    <property type="match status" value="1"/>
</dbReference>
<dbReference type="InterPro" id="IPR051395">
    <property type="entry name" value="Cytochrome_c_Peroxidase/MauG"/>
</dbReference>
<evidence type="ECO:0000313" key="11">
    <source>
        <dbReference type="Proteomes" id="UP001236500"/>
    </source>
</evidence>
<feature type="chain" id="PRO_5047234750" evidence="8">
    <location>
        <begin position="31"/>
        <end position="600"/>
    </location>
</feature>
<proteinExistence type="predicted"/>
<evidence type="ECO:0000256" key="5">
    <source>
        <dbReference type="ARBA" id="ARBA00023002"/>
    </source>
</evidence>
<evidence type="ECO:0000313" key="10">
    <source>
        <dbReference type="EMBL" id="WGL16222.1"/>
    </source>
</evidence>
<evidence type="ECO:0000256" key="8">
    <source>
        <dbReference type="SAM" id="SignalP"/>
    </source>
</evidence>
<dbReference type="InterPro" id="IPR036909">
    <property type="entry name" value="Cyt_c-like_dom_sf"/>
</dbReference>
<dbReference type="Pfam" id="PF03150">
    <property type="entry name" value="CCP_MauG"/>
    <property type="match status" value="1"/>
</dbReference>
<evidence type="ECO:0000256" key="1">
    <source>
        <dbReference type="ARBA" id="ARBA00004196"/>
    </source>
</evidence>
<dbReference type="Gene3D" id="1.10.760.10">
    <property type="entry name" value="Cytochrome c-like domain"/>
    <property type="match status" value="2"/>
</dbReference>
<name>A0ABY8NDR3_9GAMM</name>
<dbReference type="PROSITE" id="PS51007">
    <property type="entry name" value="CYTC"/>
    <property type="match status" value="2"/>
</dbReference>
<keyword evidence="3 7" id="KW-0479">Metal-binding</keyword>
<accession>A0ABY8NDR3</accession>
<dbReference type="RefSeq" id="WP_280319686.1">
    <property type="nucleotide sequence ID" value="NZ_CP118605.1"/>
</dbReference>
<comment type="subcellular location">
    <subcellularLocation>
        <location evidence="1">Cell envelope</location>
    </subcellularLocation>
</comment>
<feature type="domain" description="Cytochrome c" evidence="9">
    <location>
        <begin position="40"/>
        <end position="176"/>
    </location>
</feature>
<dbReference type="Proteomes" id="UP001236500">
    <property type="component" value="Chromosome"/>
</dbReference>
<keyword evidence="2 7" id="KW-0349">Heme</keyword>
<dbReference type="EMBL" id="CP118605">
    <property type="protein sequence ID" value="WGL16222.1"/>
    <property type="molecule type" value="Genomic_DNA"/>
</dbReference>
<feature type="signal peptide" evidence="8">
    <location>
        <begin position="1"/>
        <end position="30"/>
    </location>
</feature>
<keyword evidence="6 7" id="KW-0408">Iron</keyword>
<evidence type="ECO:0000256" key="2">
    <source>
        <dbReference type="ARBA" id="ARBA00022617"/>
    </source>
</evidence>
<dbReference type="GO" id="GO:0004601">
    <property type="term" value="F:peroxidase activity"/>
    <property type="evidence" value="ECO:0007669"/>
    <property type="project" value="UniProtKB-KW"/>
</dbReference>
<keyword evidence="4 8" id="KW-0732">Signal</keyword>
<dbReference type="InterPro" id="IPR009056">
    <property type="entry name" value="Cyt_c-like_dom"/>
</dbReference>
<keyword evidence="5" id="KW-0560">Oxidoreductase</keyword>
<protein>
    <submittedName>
        <fullName evidence="10">Cytochrome c peroxidase</fullName>
    </submittedName>
</protein>
<gene>
    <name evidence="10" type="ORF">PVT68_15810</name>
</gene>
<evidence type="ECO:0000259" key="9">
    <source>
        <dbReference type="PROSITE" id="PS51007"/>
    </source>
</evidence>
<reference evidence="10 11" key="1">
    <citation type="submission" date="2023-02" db="EMBL/GenBank/DDBJ databases">
        <title>Description and genomic characterization of Microbulbifer bruguierae sp. nov., isolated from the sediment of mangrove plant Bruguiera sexangula.</title>
        <authorList>
            <person name="Long M."/>
        </authorList>
    </citation>
    <scope>NUCLEOTIDE SEQUENCE [LARGE SCALE GENOMIC DNA]</scope>
    <source>
        <strain evidence="10 11">H12</strain>
    </source>
</reference>
<sequence length="600" mass="65973">MNRERFNFRQILFISSTSLLPMLFSSGSFAQQEEHVRDLALKLLGKHVFYDTELSNPKGNQGCVSCHDPAAGGSSPFSDINATTVVIPGANGNVGTRRTITNMYASFVPPFSPDCKPNTLLSPYCGGNFWDGRSEGKIPDFATDGTFPAPHLDAEVFYNIESPKITAYSKYFGPTSDQALNPFPSIAEQNITEQDTCKRVAAAEYRTLYKVAFGKEIDCGYTEVSPYVYPGFTGYNISFRRVMLAVAAFQHSWETNSFTSKRDMALRSELACIEPGHAEFYDMEFCEELAYAIMESGNGKSEAGKFPLLMLTEAENFGHDIFYNVPHFNPAFGVSNPDPSIPAGACAFCHSNTPTTPVFAPPFFSIDDDGSELLQTYADHAYHNIGVPYNPEIPVLEGSDTGLNRTHMPAVPNGGFRSPSLRNLFKKLSPDFTKAYMHNGFFKSVETVVNFYNTASVKPVCPTPMAPEKLTEAYALANNCWPAPEFSNNLTRGTLIGNLGMTSSDEAALVSYLKTLDDYHTAEPPFIFERRAFLPPLMSIGGNYRPRPASPAVTLFSYEGEWLIRECNKISLGDGVTPISVPEGSGCNMTSILEVVQGIR</sequence>
<feature type="domain" description="Cytochrome c" evidence="9">
    <location>
        <begin position="313"/>
        <end position="517"/>
    </location>
</feature>
<dbReference type="InterPro" id="IPR004852">
    <property type="entry name" value="Di-haem_cyt_c_peroxidsae"/>
</dbReference>
<evidence type="ECO:0000256" key="6">
    <source>
        <dbReference type="ARBA" id="ARBA00023004"/>
    </source>
</evidence>
<keyword evidence="11" id="KW-1185">Reference proteome</keyword>
<evidence type="ECO:0000256" key="3">
    <source>
        <dbReference type="ARBA" id="ARBA00022723"/>
    </source>
</evidence>
<dbReference type="PANTHER" id="PTHR30600:SF10">
    <property type="entry name" value="BLL6722 PROTEIN"/>
    <property type="match status" value="1"/>
</dbReference>